<protein>
    <submittedName>
        <fullName evidence="1">Uncharacterized protein</fullName>
    </submittedName>
</protein>
<evidence type="ECO:0000313" key="2">
    <source>
        <dbReference type="Proteomes" id="UP000193928"/>
    </source>
</evidence>
<accession>A0A1X1VYE7</accession>
<dbReference type="AlphaFoldDB" id="A0A1X1VYE7"/>
<reference evidence="1 2" key="1">
    <citation type="submission" date="2016-01" db="EMBL/GenBank/DDBJ databases">
        <title>The new phylogeny of the genus Mycobacterium.</title>
        <authorList>
            <person name="Tarcisio F."/>
            <person name="Conor M."/>
            <person name="Antonella G."/>
            <person name="Elisabetta G."/>
            <person name="Giulia F.S."/>
            <person name="Sara T."/>
            <person name="Anna F."/>
            <person name="Clotilde B."/>
            <person name="Roberto B."/>
            <person name="Veronica D.S."/>
            <person name="Fabio R."/>
            <person name="Monica P."/>
            <person name="Olivier J."/>
            <person name="Enrico T."/>
            <person name="Nicola S."/>
        </authorList>
    </citation>
    <scope>NUCLEOTIDE SEQUENCE [LARGE SCALE GENOMIC DNA]</scope>
    <source>
        <strain evidence="1 2">DSM 44160</strain>
    </source>
</reference>
<dbReference type="Proteomes" id="UP000193928">
    <property type="component" value="Unassembled WGS sequence"/>
</dbReference>
<keyword evidence="2" id="KW-1185">Reference proteome</keyword>
<dbReference type="EMBL" id="LQOY01000183">
    <property type="protein sequence ID" value="ORV75019.1"/>
    <property type="molecule type" value="Genomic_DNA"/>
</dbReference>
<evidence type="ECO:0000313" key="1">
    <source>
        <dbReference type="EMBL" id="ORV75019.1"/>
    </source>
</evidence>
<organism evidence="1 2">
    <name type="scientific">Mycobacterium gordonae</name>
    <dbReference type="NCBI Taxonomy" id="1778"/>
    <lineage>
        <taxon>Bacteria</taxon>
        <taxon>Bacillati</taxon>
        <taxon>Actinomycetota</taxon>
        <taxon>Actinomycetes</taxon>
        <taxon>Mycobacteriales</taxon>
        <taxon>Mycobacteriaceae</taxon>
        <taxon>Mycobacterium</taxon>
    </lineage>
</organism>
<sequence>MATLMCLNIIDVRATVAFVLLALASTPQLRAVLCRDPEQIGLFVERFYDWSRPNPGLWCECVPATPQSAV</sequence>
<proteinExistence type="predicted"/>
<comment type="caution">
    <text evidence="1">The sequence shown here is derived from an EMBL/GenBank/DDBJ whole genome shotgun (WGS) entry which is preliminary data.</text>
</comment>
<gene>
    <name evidence="1" type="ORF">AWC08_00760</name>
</gene>
<name>A0A1X1VYE7_MYCGO</name>